<dbReference type="Pfam" id="PF23468">
    <property type="entry name" value="ARC6"/>
    <property type="match status" value="1"/>
</dbReference>
<evidence type="ECO:0000256" key="1">
    <source>
        <dbReference type="SAM" id="MobiDB-lite"/>
    </source>
</evidence>
<feature type="region of interest" description="Disordered" evidence="1">
    <location>
        <begin position="608"/>
        <end position="635"/>
    </location>
</feature>
<dbReference type="Pfam" id="PF25515">
    <property type="entry name" value="Arm_PDR"/>
    <property type="match status" value="1"/>
</dbReference>
<evidence type="ECO:0000259" key="2">
    <source>
        <dbReference type="Pfam" id="PF13355"/>
    </source>
</evidence>
<organism evidence="5">
    <name type="scientific">Ostreococcus sp. 'lucimarinus'</name>
    <dbReference type="NCBI Taxonomy" id="242159"/>
    <lineage>
        <taxon>Eukaryota</taxon>
        <taxon>Viridiplantae</taxon>
        <taxon>Chlorophyta</taxon>
        <taxon>Mamiellophyceae</taxon>
        <taxon>Mamiellales</taxon>
        <taxon>Bathycoccaceae</taxon>
        <taxon>Ostreococcus</taxon>
    </lineage>
</organism>
<evidence type="ECO:0000259" key="4">
    <source>
        <dbReference type="Pfam" id="PF25515"/>
    </source>
</evidence>
<dbReference type="PANTHER" id="PTHR33925:SF1">
    <property type="entry name" value="PROTEIN ACCUMULATION AND REPLICATION OF CHLOROPLASTS 6, CHLOROPLASTIC"/>
    <property type="match status" value="1"/>
</dbReference>
<sequence>MSAYGGASEDKSTTAAYATNGNSSYESPKTVAQAAAEIEAGEEDAPYYAEMAAAEKAQQKAYAPMAAMKPPVDDEEEDYEIPGIHASPTQGWTGGGFDTPEGTIALPLSYYQILGLTAARSTPNALPRAALAVMDAQLTEGYSPYMLEQRLSLIDEAVAVLKDEEARRQHDDDIAEGILTPVEPHRAAAALCLLQEAGEYEAVLEFEHVVAQCVSGRRHRRDVALTVALALCEYGHMALVANPPRFAEGCELLDMGSKTLSSVAGSSFAPEVRRNIALSYHDVAPGYVLELLASPLEARSERALGLRALRSLLWTKDPAQQLEQRAAFMEQANELLTAQEQVSLFIDAPDYIALDSDEVYKSALAHVVAGVIDRKPMMIADADEILHQIQLASLESADISHFADVGVERAVCQILLGQLDEAEHTLGLRDDTVDPGLLQYIEDRSPSGDIAEGMCSMADQWLVDVAFPLFRGSNARGTPTLDEWFSTPSVQGFVGRMSSIPVLIRIQGAIEAAKRVVVSSVDSVVTAFAPTPPALQFGVSDAQRRVVAVAKLGVFTGIVFAVSGRTGNVSAPKLPTLNPLAPLQAAVGTAGSTISKLKMPTLNMPKMDVKTPRRELGPPTRVAPKPRPTPAVTMDKGTAEKLVRKWQMAKAQAMGQSHNTRYLDGILDGPMLQQWKTRAEDVATHGWAWEYKLNDLSIDSVQVIGTEKVFVETTLTEVAVLKDRARNEPDDVYESTYRAKYELKRCETGKNAWRIVGGSVVY</sequence>
<reference evidence="5" key="1">
    <citation type="submission" date="2021-01" db="EMBL/GenBank/DDBJ databases">
        <authorList>
            <person name="Corre E."/>
            <person name="Pelletier E."/>
            <person name="Niang G."/>
            <person name="Scheremetjew M."/>
            <person name="Finn R."/>
            <person name="Kale V."/>
            <person name="Holt S."/>
            <person name="Cochrane G."/>
            <person name="Meng A."/>
            <person name="Brown T."/>
            <person name="Cohen L."/>
        </authorList>
    </citation>
    <scope>NUCLEOTIDE SEQUENCE</scope>
    <source>
        <strain evidence="5">Clade-A-BCC118000</strain>
    </source>
</reference>
<dbReference type="InterPro" id="IPR057137">
    <property type="entry name" value="CDP1-like_a_solenoid_2"/>
</dbReference>
<feature type="region of interest" description="Disordered" evidence="1">
    <location>
        <begin position="1"/>
        <end position="37"/>
    </location>
</feature>
<dbReference type="InterPro" id="IPR025344">
    <property type="entry name" value="CDP1-like_IMS"/>
</dbReference>
<protein>
    <recommendedName>
        <fullName evidence="6">ARC6 IMS domain-containing protein</fullName>
    </recommendedName>
</protein>
<dbReference type="AlphaFoldDB" id="A0A7R9XS47"/>
<feature type="compositionally biased region" description="Polar residues" evidence="1">
    <location>
        <begin position="13"/>
        <end position="27"/>
    </location>
</feature>
<dbReference type="InterPro" id="IPR058032">
    <property type="entry name" value="CDP1-like_a_solenoid_1"/>
</dbReference>
<feature type="domain" description="Plastid division protein CDP1-like 2nd alpha solenoid" evidence="3">
    <location>
        <begin position="336"/>
        <end position="498"/>
    </location>
</feature>
<gene>
    <name evidence="5" type="ORF">OLUC0939_LOCUS4074</name>
</gene>
<dbReference type="InterPro" id="IPR044685">
    <property type="entry name" value="CPD1-like"/>
</dbReference>
<dbReference type="PANTHER" id="PTHR33925">
    <property type="entry name" value="PLASTID DIVISION PROTEIN CDP1, CHLOROPLASTIC-RELATED"/>
    <property type="match status" value="1"/>
</dbReference>
<feature type="domain" description="Plastid division protein CDP1-like IMS" evidence="2">
    <location>
        <begin position="639"/>
        <end position="755"/>
    </location>
</feature>
<name>A0A7R9XS47_9CHLO</name>
<dbReference type="EMBL" id="HBDX01004734">
    <property type="protein sequence ID" value="CAD8223350.1"/>
    <property type="molecule type" value="Transcribed_RNA"/>
</dbReference>
<dbReference type="Pfam" id="PF13355">
    <property type="entry name" value="ARC6-like_IMS"/>
    <property type="match status" value="1"/>
</dbReference>
<evidence type="ECO:0000259" key="3">
    <source>
        <dbReference type="Pfam" id="PF23468"/>
    </source>
</evidence>
<feature type="domain" description="Plastid division protein CDP1-like 1st alpha solenoid" evidence="4">
    <location>
        <begin position="182"/>
        <end position="317"/>
    </location>
</feature>
<evidence type="ECO:0000313" key="5">
    <source>
        <dbReference type="EMBL" id="CAD8223350.1"/>
    </source>
</evidence>
<evidence type="ECO:0008006" key="6">
    <source>
        <dbReference type="Google" id="ProtNLM"/>
    </source>
</evidence>
<proteinExistence type="predicted"/>
<accession>A0A7R9XS47</accession>